<sequence>MEMNQVIGLVICLHFIKKCKLHRGNSSLPICNSYFKAIKTKFSFLYSAVGGGRKLSCWGFAESQVKPRPKNRCSNVALGKCFPRINAPASQTITVRLNLPRMTL</sequence>
<name>A0AAV4NUI6_9ARAC</name>
<reference evidence="1 2" key="1">
    <citation type="submission" date="2021-06" db="EMBL/GenBank/DDBJ databases">
        <title>Caerostris darwini draft genome.</title>
        <authorList>
            <person name="Kono N."/>
            <person name="Arakawa K."/>
        </authorList>
    </citation>
    <scope>NUCLEOTIDE SEQUENCE [LARGE SCALE GENOMIC DNA]</scope>
</reference>
<protein>
    <submittedName>
        <fullName evidence="1">Uncharacterized protein</fullName>
    </submittedName>
</protein>
<evidence type="ECO:0000313" key="2">
    <source>
        <dbReference type="Proteomes" id="UP001054837"/>
    </source>
</evidence>
<organism evidence="1 2">
    <name type="scientific">Caerostris darwini</name>
    <dbReference type="NCBI Taxonomy" id="1538125"/>
    <lineage>
        <taxon>Eukaryota</taxon>
        <taxon>Metazoa</taxon>
        <taxon>Ecdysozoa</taxon>
        <taxon>Arthropoda</taxon>
        <taxon>Chelicerata</taxon>
        <taxon>Arachnida</taxon>
        <taxon>Araneae</taxon>
        <taxon>Araneomorphae</taxon>
        <taxon>Entelegynae</taxon>
        <taxon>Araneoidea</taxon>
        <taxon>Araneidae</taxon>
        <taxon>Caerostris</taxon>
    </lineage>
</organism>
<dbReference type="AlphaFoldDB" id="A0AAV4NUI6"/>
<proteinExistence type="predicted"/>
<keyword evidence="2" id="KW-1185">Reference proteome</keyword>
<comment type="caution">
    <text evidence="1">The sequence shown here is derived from an EMBL/GenBank/DDBJ whole genome shotgun (WGS) entry which is preliminary data.</text>
</comment>
<evidence type="ECO:0000313" key="1">
    <source>
        <dbReference type="EMBL" id="GIX88393.1"/>
    </source>
</evidence>
<accession>A0AAV4NUI6</accession>
<gene>
    <name evidence="1" type="ORF">CDAR_493251</name>
</gene>
<dbReference type="Proteomes" id="UP001054837">
    <property type="component" value="Unassembled WGS sequence"/>
</dbReference>
<dbReference type="EMBL" id="BPLQ01002065">
    <property type="protein sequence ID" value="GIX88393.1"/>
    <property type="molecule type" value="Genomic_DNA"/>
</dbReference>